<dbReference type="RefSeq" id="WP_187241341.1">
    <property type="nucleotide sequence ID" value="NZ_BAAAOK010000011.1"/>
</dbReference>
<feature type="transmembrane region" description="Helical" evidence="6">
    <location>
        <begin position="440"/>
        <end position="461"/>
    </location>
</feature>
<keyword evidence="6" id="KW-1133">Transmembrane helix</keyword>
<evidence type="ECO:0000256" key="6">
    <source>
        <dbReference type="SAM" id="Phobius"/>
    </source>
</evidence>
<protein>
    <submittedName>
        <fullName evidence="8">Protein kinase</fullName>
    </submittedName>
</protein>
<keyword evidence="4" id="KW-0067">ATP-binding</keyword>
<gene>
    <name evidence="8" type="ORF">HKK74_02780</name>
</gene>
<keyword evidence="1" id="KW-0808">Transferase</keyword>
<dbReference type="SMART" id="SM00219">
    <property type="entry name" value="TyrKc"/>
    <property type="match status" value="1"/>
</dbReference>
<evidence type="ECO:0000256" key="3">
    <source>
        <dbReference type="ARBA" id="ARBA00022777"/>
    </source>
</evidence>
<proteinExistence type="predicted"/>
<keyword evidence="9" id="KW-1185">Reference proteome</keyword>
<evidence type="ECO:0000256" key="1">
    <source>
        <dbReference type="ARBA" id="ARBA00022679"/>
    </source>
</evidence>
<keyword evidence="6" id="KW-0472">Membrane</keyword>
<keyword evidence="2" id="KW-0547">Nucleotide-binding</keyword>
<evidence type="ECO:0000256" key="2">
    <source>
        <dbReference type="ARBA" id="ARBA00022741"/>
    </source>
</evidence>
<evidence type="ECO:0000313" key="8">
    <source>
        <dbReference type="EMBL" id="MBC6464424.1"/>
    </source>
</evidence>
<dbReference type="InterPro" id="IPR020635">
    <property type="entry name" value="Tyr_kinase_cat_dom"/>
</dbReference>
<dbReference type="Pfam" id="PF00069">
    <property type="entry name" value="Pkinase"/>
    <property type="match status" value="1"/>
</dbReference>
<feature type="transmembrane region" description="Helical" evidence="6">
    <location>
        <begin position="414"/>
        <end position="434"/>
    </location>
</feature>
<organism evidence="8 9">
    <name type="scientific">Actinomadura alba</name>
    <dbReference type="NCBI Taxonomy" id="406431"/>
    <lineage>
        <taxon>Bacteria</taxon>
        <taxon>Bacillati</taxon>
        <taxon>Actinomycetota</taxon>
        <taxon>Actinomycetes</taxon>
        <taxon>Streptosporangiales</taxon>
        <taxon>Thermomonosporaceae</taxon>
        <taxon>Actinomadura</taxon>
    </lineage>
</organism>
<dbReference type="PANTHER" id="PTHR43289:SF34">
    <property type="entry name" value="SERINE_THREONINE-PROTEIN KINASE YBDM-RELATED"/>
    <property type="match status" value="1"/>
</dbReference>
<dbReference type="Gene3D" id="1.10.510.10">
    <property type="entry name" value="Transferase(Phosphotransferase) domain 1"/>
    <property type="match status" value="1"/>
</dbReference>
<evidence type="ECO:0000259" key="7">
    <source>
        <dbReference type="PROSITE" id="PS50011"/>
    </source>
</evidence>
<accession>A0ABR7LI34</accession>
<comment type="caution">
    <text evidence="8">The sequence shown here is derived from an EMBL/GenBank/DDBJ whole genome shotgun (WGS) entry which is preliminary data.</text>
</comment>
<feature type="region of interest" description="Disordered" evidence="5">
    <location>
        <begin position="273"/>
        <end position="325"/>
    </location>
</feature>
<dbReference type="Gene3D" id="3.30.200.20">
    <property type="entry name" value="Phosphorylase Kinase, domain 1"/>
    <property type="match status" value="1"/>
</dbReference>
<dbReference type="InterPro" id="IPR011009">
    <property type="entry name" value="Kinase-like_dom_sf"/>
</dbReference>
<dbReference type="GO" id="GO:0016301">
    <property type="term" value="F:kinase activity"/>
    <property type="evidence" value="ECO:0007669"/>
    <property type="project" value="UniProtKB-KW"/>
</dbReference>
<evidence type="ECO:0000256" key="5">
    <source>
        <dbReference type="SAM" id="MobiDB-lite"/>
    </source>
</evidence>
<dbReference type="PROSITE" id="PS50011">
    <property type="entry name" value="PROTEIN_KINASE_DOM"/>
    <property type="match status" value="1"/>
</dbReference>
<keyword evidence="6" id="KW-0812">Transmembrane</keyword>
<dbReference type="InterPro" id="IPR000719">
    <property type="entry name" value="Prot_kinase_dom"/>
</dbReference>
<keyword evidence="3 8" id="KW-0418">Kinase</keyword>
<feature type="transmembrane region" description="Helical" evidence="6">
    <location>
        <begin position="482"/>
        <end position="503"/>
    </location>
</feature>
<feature type="transmembrane region" description="Helical" evidence="6">
    <location>
        <begin position="343"/>
        <end position="374"/>
    </location>
</feature>
<reference evidence="8 9" key="1">
    <citation type="submission" date="2020-06" db="EMBL/GenBank/DDBJ databases">
        <title>Actinomadura xiongansis sp. nov., isolated from soil of Baiyangdian.</title>
        <authorList>
            <person name="Zhang X."/>
        </authorList>
    </citation>
    <scope>NUCLEOTIDE SEQUENCE [LARGE SCALE GENOMIC DNA]</scope>
    <source>
        <strain evidence="8 9">HBUM206468</strain>
    </source>
</reference>
<evidence type="ECO:0000256" key="4">
    <source>
        <dbReference type="ARBA" id="ARBA00022840"/>
    </source>
</evidence>
<name>A0ABR7LI34_9ACTN</name>
<feature type="region of interest" description="Disordered" evidence="5">
    <location>
        <begin position="1"/>
        <end position="27"/>
    </location>
</feature>
<feature type="domain" description="Protein kinase" evidence="7">
    <location>
        <begin position="32"/>
        <end position="267"/>
    </location>
</feature>
<evidence type="ECO:0000313" key="9">
    <source>
        <dbReference type="Proteomes" id="UP000805614"/>
    </source>
</evidence>
<sequence length="529" mass="53609">MTGDGTQDELGGGAAAHSHARPAGPLPDIGPYRRVAWVGEGGLGAVYRGTDPAGRDVAIKVLSAEMSHDRGARRRLARDVDQMRRVRSPHVADVLDADVTADHPYVVTRFVPGRPLDEIVAAHGPLGPAGLRLLALGLAKALVAIHRVGAAHRDLRPSNVKLVGGEPVLIDFGVAQVAGRGLEPRAAAAEGATGAVGAEDAFTGEPGSSAQDVRAWAATVAFAATGRHLAELAGVPEPLRAVLESALDPDPARRPTAAALADTVAALPVEADELTSPEPLGRVSDPAEPPVPGAGRTAGPEPFPPPERVTGPSAPADTGVRHRPAAEGAAGADLAVAPAWARLFSYLVVATVVGMVIVMPIAGSVMALAGVLVLNAADAAERGRAGTRAPRPPVAPPSVPGVLVRGMLMTALTIPYAAVCAVTITLALVALAAVGIEPDVLAACAWGVGGAAYVLWAGPGVRAPRRQLTRIFAAVTRGPGPIALVGVALGTLAVAAVVAAISLTPSFAPMYELQNSLSSSLGRLQHTLQ</sequence>
<dbReference type="EMBL" id="JABVEC010000001">
    <property type="protein sequence ID" value="MBC6464424.1"/>
    <property type="molecule type" value="Genomic_DNA"/>
</dbReference>
<dbReference type="PANTHER" id="PTHR43289">
    <property type="entry name" value="MITOGEN-ACTIVATED PROTEIN KINASE KINASE KINASE 20-RELATED"/>
    <property type="match status" value="1"/>
</dbReference>
<dbReference type="Proteomes" id="UP000805614">
    <property type="component" value="Unassembled WGS sequence"/>
</dbReference>
<dbReference type="SUPFAM" id="SSF56112">
    <property type="entry name" value="Protein kinase-like (PK-like)"/>
    <property type="match status" value="1"/>
</dbReference>